<protein>
    <submittedName>
        <fullName evidence="1">Uncharacterized protein</fullName>
    </submittedName>
</protein>
<organism evidence="1 2">
    <name type="scientific">Candidatus Acidulodesulfobacterium acidiphilum</name>
    <dbReference type="NCBI Taxonomy" id="2597224"/>
    <lineage>
        <taxon>Bacteria</taxon>
        <taxon>Deltaproteobacteria</taxon>
        <taxon>Candidatus Acidulodesulfobacterales</taxon>
        <taxon>Candidatus Acidulodesulfobacterium</taxon>
    </lineage>
</organism>
<evidence type="ECO:0000313" key="1">
    <source>
        <dbReference type="EMBL" id="RZV40275.1"/>
    </source>
</evidence>
<dbReference type="Proteomes" id="UP000322454">
    <property type="component" value="Unassembled WGS sequence"/>
</dbReference>
<proteinExistence type="predicted"/>
<gene>
    <name evidence="1" type="ORF">EVJ48_01915</name>
</gene>
<accession>A0A520XGQ5</accession>
<reference evidence="1 2" key="1">
    <citation type="submission" date="2019-01" db="EMBL/GenBank/DDBJ databases">
        <title>Insights into ecological role of a new deltaproteobacterial order Candidatus Sinidesulfobacterales (Sva0485) by metagenomics and metatranscriptomics.</title>
        <authorList>
            <person name="Tan S."/>
            <person name="Liu J."/>
            <person name="Fang Y."/>
            <person name="Hedlund B."/>
            <person name="Lian Z.-H."/>
            <person name="Huang L.-Y."/>
            <person name="Li J.-T."/>
            <person name="Huang L.-N."/>
            <person name="Li W.-J."/>
            <person name="Jiang H.-C."/>
            <person name="Dong H.-L."/>
            <person name="Shu W.-S."/>
        </authorList>
    </citation>
    <scope>NUCLEOTIDE SEQUENCE [LARGE SCALE GENOMIC DNA]</scope>
    <source>
        <strain evidence="1">AP4</strain>
    </source>
</reference>
<comment type="caution">
    <text evidence="1">The sequence shown here is derived from an EMBL/GenBank/DDBJ whole genome shotgun (WGS) entry which is preliminary data.</text>
</comment>
<evidence type="ECO:0000313" key="2">
    <source>
        <dbReference type="Proteomes" id="UP000322454"/>
    </source>
</evidence>
<dbReference type="EMBL" id="SHMQ01000002">
    <property type="protein sequence ID" value="RZV40275.1"/>
    <property type="molecule type" value="Genomic_DNA"/>
</dbReference>
<sequence>MMIKKILIISSFVVLFLLAIIDSRAFAMSVGVSANSDLSVAEKQALDQKRAMTNKAEFTKTLAIYSLYLPYLSRLEQTVPFFEKCGLVTNPKTLSSFVTGVRKDYSGVQVIDTYALQYMNNSQELGMKTKILNQRKVKNYMICAATYGLIIAQTFDDLNNNIGGSVDNISVNAFYAYTEASLLAAIMHQNKRLKSSFKEIKREIKSHSCVLYGKNIKCGGVFLSLEGSPKLSWGGLDWFNPQADFAGQNDIITIGYGKNSDYSSNTTRDRAVNWVDGIKNDIASDMLTSGLL</sequence>
<name>A0A520XGQ5_9DELT</name>
<dbReference type="AlphaFoldDB" id="A0A520XGQ5"/>